<name>A0A919KKG9_9ACTN</name>
<feature type="compositionally biased region" description="Low complexity" evidence="1">
    <location>
        <begin position="122"/>
        <end position="144"/>
    </location>
</feature>
<evidence type="ECO:0000313" key="3">
    <source>
        <dbReference type="EMBL" id="GHH61007.1"/>
    </source>
</evidence>
<evidence type="ECO:0000313" key="4">
    <source>
        <dbReference type="Proteomes" id="UP000617734"/>
    </source>
</evidence>
<keyword evidence="2" id="KW-0812">Transmembrane</keyword>
<feature type="transmembrane region" description="Helical" evidence="2">
    <location>
        <begin position="36"/>
        <end position="57"/>
    </location>
</feature>
<accession>A0A919KKG9</accession>
<dbReference type="RefSeq" id="WP_190209220.1">
    <property type="nucleotide sequence ID" value="NZ_BNBO01000002.1"/>
</dbReference>
<evidence type="ECO:0000256" key="1">
    <source>
        <dbReference type="SAM" id="MobiDB-lite"/>
    </source>
</evidence>
<dbReference type="AlphaFoldDB" id="A0A919KKG9"/>
<keyword evidence="2" id="KW-0472">Membrane</keyword>
<evidence type="ECO:0000256" key="2">
    <source>
        <dbReference type="SAM" id="Phobius"/>
    </source>
</evidence>
<feature type="compositionally biased region" description="Low complexity" evidence="1">
    <location>
        <begin position="85"/>
        <end position="110"/>
    </location>
</feature>
<feature type="region of interest" description="Disordered" evidence="1">
    <location>
        <begin position="59"/>
        <end position="214"/>
    </location>
</feature>
<comment type="caution">
    <text evidence="3">The sequence shown here is derived from an EMBL/GenBank/DDBJ whole genome shotgun (WGS) entry which is preliminary data.</text>
</comment>
<feature type="compositionally biased region" description="Basic and acidic residues" evidence="1">
    <location>
        <begin position="1"/>
        <end position="15"/>
    </location>
</feature>
<dbReference type="PRINTS" id="PR01217">
    <property type="entry name" value="PRICHEXTENSN"/>
</dbReference>
<keyword evidence="4" id="KW-1185">Reference proteome</keyword>
<protein>
    <submittedName>
        <fullName evidence="3">Uncharacterized protein</fullName>
    </submittedName>
</protein>
<gene>
    <name evidence="3" type="ORF">GCM10018781_06660</name>
</gene>
<keyword evidence="2" id="KW-1133">Transmembrane helix</keyword>
<dbReference type="EMBL" id="BNBO01000002">
    <property type="protein sequence ID" value="GHH61007.1"/>
    <property type="molecule type" value="Genomic_DNA"/>
</dbReference>
<proteinExistence type="predicted"/>
<dbReference type="Proteomes" id="UP000617734">
    <property type="component" value="Unassembled WGS sequence"/>
</dbReference>
<reference evidence="3" key="2">
    <citation type="submission" date="2020-09" db="EMBL/GenBank/DDBJ databases">
        <authorList>
            <person name="Sun Q."/>
            <person name="Ohkuma M."/>
        </authorList>
    </citation>
    <scope>NUCLEOTIDE SEQUENCE</scope>
    <source>
        <strain evidence="3">JCM 4646</strain>
    </source>
</reference>
<feature type="compositionally biased region" description="Polar residues" evidence="1">
    <location>
        <begin position="156"/>
        <end position="168"/>
    </location>
</feature>
<dbReference type="GeneID" id="95351195"/>
<feature type="compositionally biased region" description="Polar residues" evidence="1">
    <location>
        <begin position="183"/>
        <end position="197"/>
    </location>
</feature>
<reference evidence="3" key="1">
    <citation type="journal article" date="2014" name="Int. J. Syst. Evol. Microbiol.">
        <title>Complete genome sequence of Corynebacterium casei LMG S-19264T (=DSM 44701T), isolated from a smear-ripened cheese.</title>
        <authorList>
            <consortium name="US DOE Joint Genome Institute (JGI-PGF)"/>
            <person name="Walter F."/>
            <person name="Albersmeier A."/>
            <person name="Kalinowski J."/>
            <person name="Ruckert C."/>
        </authorList>
    </citation>
    <scope>NUCLEOTIDE SEQUENCE</scope>
    <source>
        <strain evidence="3">JCM 4646</strain>
    </source>
</reference>
<sequence length="214" mass="20233">MSGLGEDGRNEDRSDGAGPAGPGRVRAGLRGRRARWVAAGAVAVALLLTGGAAWALAGQESPAAPAAARPSASTAPPQATPSGPPSGTAPGAPSATPSGAPSASPSATPAVTPPAGPPSGPGPAAAPAATRPAAAPAVTRSPSPKGGATTRRPDPTTVSPQPCGTTCGTGHAVENPDCVRSPATGQILTCDKVQTGTPLPRPSASAATPGNLPG</sequence>
<feature type="compositionally biased region" description="Pro residues" evidence="1">
    <location>
        <begin position="111"/>
        <end position="121"/>
    </location>
</feature>
<feature type="compositionally biased region" description="Low complexity" evidence="1">
    <location>
        <begin position="59"/>
        <end position="77"/>
    </location>
</feature>
<organism evidence="3 4">
    <name type="scientific">Kitasatospora indigofera</name>
    <dbReference type="NCBI Taxonomy" id="67307"/>
    <lineage>
        <taxon>Bacteria</taxon>
        <taxon>Bacillati</taxon>
        <taxon>Actinomycetota</taxon>
        <taxon>Actinomycetes</taxon>
        <taxon>Kitasatosporales</taxon>
        <taxon>Streptomycetaceae</taxon>
        <taxon>Kitasatospora</taxon>
    </lineage>
</organism>
<feature type="region of interest" description="Disordered" evidence="1">
    <location>
        <begin position="1"/>
        <end position="26"/>
    </location>
</feature>